<keyword evidence="2" id="KW-1003">Cell membrane</keyword>
<gene>
    <name evidence="10" type="ORF">K1F36_12410</name>
</gene>
<feature type="transmembrane region" description="Helical" evidence="8">
    <location>
        <begin position="169"/>
        <end position="190"/>
    </location>
</feature>
<evidence type="ECO:0000313" key="10">
    <source>
        <dbReference type="EMBL" id="MBW8200631.1"/>
    </source>
</evidence>
<accession>A0ABS7ESP3</accession>
<evidence type="ECO:0000259" key="9">
    <source>
        <dbReference type="Pfam" id="PF18967"/>
    </source>
</evidence>
<feature type="domain" description="Pycsar effector protein" evidence="9">
    <location>
        <begin position="32"/>
        <end position="186"/>
    </location>
</feature>
<comment type="subcellular location">
    <subcellularLocation>
        <location evidence="1">Cell membrane</location>
    </subcellularLocation>
</comment>
<feature type="transmembrane region" description="Helical" evidence="8">
    <location>
        <begin position="53"/>
        <end position="72"/>
    </location>
</feature>
<evidence type="ECO:0000256" key="7">
    <source>
        <dbReference type="ARBA" id="ARBA00023136"/>
    </source>
</evidence>
<dbReference type="Pfam" id="PF18967">
    <property type="entry name" value="PycTM"/>
    <property type="match status" value="1"/>
</dbReference>
<sequence length="198" mass="22472">MNKSNKISSDQERKEQKLEKLKKYDSRGVQTLFRTLSRNHYNLLKMIDNKARIMLTVNSIISSLLLGALFIVPTSEELTISVGTRILVICSLLSMIFAILSMLPHRYIGKEFRHSSYKGTLYAENFAQQSLEEFKHELDRIMDSGQSIYNEMVVDLYFLGKTIAKKQRLLLISSAILLIGIIATIAYSLATGTVVFLS</sequence>
<protein>
    <recommendedName>
        <fullName evidence="9">Pycsar effector protein domain-containing protein</fullName>
    </recommendedName>
</protein>
<evidence type="ECO:0000256" key="5">
    <source>
        <dbReference type="ARBA" id="ARBA00022989"/>
    </source>
</evidence>
<evidence type="ECO:0000256" key="6">
    <source>
        <dbReference type="ARBA" id="ARBA00023118"/>
    </source>
</evidence>
<evidence type="ECO:0000256" key="8">
    <source>
        <dbReference type="SAM" id="Phobius"/>
    </source>
</evidence>
<feature type="transmembrane region" description="Helical" evidence="8">
    <location>
        <begin position="78"/>
        <end position="103"/>
    </location>
</feature>
<keyword evidence="4" id="KW-0547">Nucleotide-binding</keyword>
<evidence type="ECO:0000256" key="2">
    <source>
        <dbReference type="ARBA" id="ARBA00022475"/>
    </source>
</evidence>
<name>A0ABS7ESP3_9FLAO</name>
<keyword evidence="7 8" id="KW-0472">Membrane</keyword>
<dbReference type="InterPro" id="IPR043760">
    <property type="entry name" value="PycTM_dom"/>
</dbReference>
<proteinExistence type="predicted"/>
<dbReference type="RefSeq" id="WP_220114112.1">
    <property type="nucleotide sequence ID" value="NZ_JAHZSV010000015.1"/>
</dbReference>
<keyword evidence="11" id="KW-1185">Reference proteome</keyword>
<evidence type="ECO:0000256" key="4">
    <source>
        <dbReference type="ARBA" id="ARBA00022741"/>
    </source>
</evidence>
<keyword evidence="6" id="KW-0051">Antiviral defense</keyword>
<keyword evidence="5 8" id="KW-1133">Transmembrane helix</keyword>
<evidence type="ECO:0000256" key="1">
    <source>
        <dbReference type="ARBA" id="ARBA00004236"/>
    </source>
</evidence>
<reference evidence="10 11" key="1">
    <citation type="submission" date="2021-08" db="EMBL/GenBank/DDBJ databases">
        <title>Muricauda profundi sp. nov., a marine bacterium isolated from deep seawater of the Mariana Trench.</title>
        <authorList>
            <person name="Wei Y."/>
        </authorList>
    </citation>
    <scope>NUCLEOTIDE SEQUENCE [LARGE SCALE GENOMIC DNA]</scope>
    <source>
        <strain evidence="10 11">W52</strain>
    </source>
</reference>
<keyword evidence="3 8" id="KW-0812">Transmembrane</keyword>
<evidence type="ECO:0000256" key="3">
    <source>
        <dbReference type="ARBA" id="ARBA00022692"/>
    </source>
</evidence>
<organism evidence="10 11">
    <name type="scientific">Flagellimonas abyssi</name>
    <dbReference type="NCBI Taxonomy" id="2864871"/>
    <lineage>
        <taxon>Bacteria</taxon>
        <taxon>Pseudomonadati</taxon>
        <taxon>Bacteroidota</taxon>
        <taxon>Flavobacteriia</taxon>
        <taxon>Flavobacteriales</taxon>
        <taxon>Flavobacteriaceae</taxon>
        <taxon>Flagellimonas</taxon>
    </lineage>
</organism>
<evidence type="ECO:0000313" key="11">
    <source>
        <dbReference type="Proteomes" id="UP001196136"/>
    </source>
</evidence>
<comment type="caution">
    <text evidence="10">The sequence shown here is derived from an EMBL/GenBank/DDBJ whole genome shotgun (WGS) entry which is preliminary data.</text>
</comment>
<dbReference type="EMBL" id="JAHZSV010000015">
    <property type="protein sequence ID" value="MBW8200631.1"/>
    <property type="molecule type" value="Genomic_DNA"/>
</dbReference>
<dbReference type="Proteomes" id="UP001196136">
    <property type="component" value="Unassembled WGS sequence"/>
</dbReference>